<evidence type="ECO:0000313" key="4">
    <source>
        <dbReference type="Proteomes" id="UP000672657"/>
    </source>
</evidence>
<dbReference type="InterPro" id="IPR051686">
    <property type="entry name" value="Lipoprotein_DolP"/>
</dbReference>
<dbReference type="Pfam" id="PF04972">
    <property type="entry name" value="BON"/>
    <property type="match status" value="3"/>
</dbReference>
<dbReference type="InterPro" id="IPR014004">
    <property type="entry name" value="Transpt-assoc_nodulatn_dom_bac"/>
</dbReference>
<dbReference type="RefSeq" id="WP_211956826.1">
    <property type="nucleotide sequence ID" value="NZ_CAJPVI010000046.1"/>
</dbReference>
<dbReference type="PROSITE" id="PS50914">
    <property type="entry name" value="BON"/>
    <property type="match status" value="3"/>
</dbReference>
<dbReference type="PANTHER" id="PTHR34606">
    <property type="entry name" value="BON DOMAIN-CONTAINING PROTEIN"/>
    <property type="match status" value="1"/>
</dbReference>
<dbReference type="Gene3D" id="3.30.1340.30">
    <property type="match status" value="3"/>
</dbReference>
<dbReference type="InterPro" id="IPR007055">
    <property type="entry name" value="BON_dom"/>
</dbReference>
<dbReference type="PANTHER" id="PTHR34606:SF4">
    <property type="entry name" value="OUTER MEMBRANE LIPOPROTEIN DOLP"/>
    <property type="match status" value="1"/>
</dbReference>
<sequence>MKGDIQLKQDVIEELNWDPAVNASGIGVEVQDSVVTLTGHLRSFSEKYAAEAAVKRIPGVKALAVELDVRLPDDDLRTDSDIARAAANVLAWQSMVPSDRIRIMVEHGVITLTGDVDWNYQRVVAEHAVAGLFGVAGVSNAIAVRPLVNQAELGQRIKDAIQRQAELDASHVTVAVSQGDVKLGGSLRTWAEREAAYNAAWSAPGVVSVENNIQVNL</sequence>
<dbReference type="EMBL" id="CAJPVI010000046">
    <property type="protein sequence ID" value="CAG2158409.1"/>
    <property type="molecule type" value="Genomic_DNA"/>
</dbReference>
<protein>
    <recommendedName>
        <fullName evidence="2">BON domain-containing protein</fullName>
    </recommendedName>
</protein>
<gene>
    <name evidence="3" type="ORF">LMG26411_05978</name>
</gene>
<evidence type="ECO:0000259" key="2">
    <source>
        <dbReference type="PROSITE" id="PS50914"/>
    </source>
</evidence>
<reference evidence="3 4" key="1">
    <citation type="submission" date="2021-03" db="EMBL/GenBank/DDBJ databases">
        <authorList>
            <person name="Peeters C."/>
        </authorList>
    </citation>
    <scope>NUCLEOTIDE SEQUENCE [LARGE SCALE GENOMIC DNA]</scope>
    <source>
        <strain evidence="3 4">LMG 26411</strain>
    </source>
</reference>
<feature type="domain" description="BON" evidence="2">
    <location>
        <begin position="149"/>
        <end position="217"/>
    </location>
</feature>
<feature type="domain" description="BON" evidence="2">
    <location>
        <begin position="78"/>
        <end position="146"/>
    </location>
</feature>
<keyword evidence="4" id="KW-1185">Reference proteome</keyword>
<accession>A0ABM8TQS8</accession>
<proteinExistence type="predicted"/>
<organism evidence="3 4">
    <name type="scientific">Cupriavidus numazuensis</name>
    <dbReference type="NCBI Taxonomy" id="221992"/>
    <lineage>
        <taxon>Bacteria</taxon>
        <taxon>Pseudomonadati</taxon>
        <taxon>Pseudomonadota</taxon>
        <taxon>Betaproteobacteria</taxon>
        <taxon>Burkholderiales</taxon>
        <taxon>Burkholderiaceae</taxon>
        <taxon>Cupriavidus</taxon>
    </lineage>
</organism>
<evidence type="ECO:0000313" key="3">
    <source>
        <dbReference type="EMBL" id="CAG2158409.1"/>
    </source>
</evidence>
<name>A0ABM8TQS8_9BURK</name>
<feature type="domain" description="BON" evidence="2">
    <location>
        <begin position="3"/>
        <end position="71"/>
    </location>
</feature>
<keyword evidence="1" id="KW-0732">Signal</keyword>
<evidence type="ECO:0000256" key="1">
    <source>
        <dbReference type="ARBA" id="ARBA00022729"/>
    </source>
</evidence>
<comment type="caution">
    <text evidence="3">The sequence shown here is derived from an EMBL/GenBank/DDBJ whole genome shotgun (WGS) entry which is preliminary data.</text>
</comment>
<dbReference type="Proteomes" id="UP000672657">
    <property type="component" value="Unassembled WGS sequence"/>
</dbReference>
<dbReference type="SMART" id="SM00749">
    <property type="entry name" value="BON"/>
    <property type="match status" value="3"/>
</dbReference>